<keyword evidence="1" id="KW-0614">Plasmid</keyword>
<name>A0ABZ2PGF6_9BRAD</name>
<sequence length="190" mass="20684">MASSATDWDWNRTALLSLAGVDNPAGELGWGMKWFTLIFAAILFSTLSVRAEPVSVDAITVVDGDTVGVGGYRYRLVGYDTPEIKTRRRKVTADERALAIVAKDRFTELLHSGPLDLVEVVCSCPAKTIGTKKCNYGRKCGVLKINGTDVGVTLIAEELAVPFVCSETRCPPMPKWSKIIKSQFPSGRSE</sequence>
<proteinExistence type="predicted"/>
<dbReference type="SUPFAM" id="SSF50199">
    <property type="entry name" value="Staphylococcal nuclease"/>
    <property type="match status" value="1"/>
</dbReference>
<protein>
    <submittedName>
        <fullName evidence="1">Thermonuclease family protein</fullName>
    </submittedName>
</protein>
<geneLocation type="plasmid" evidence="1 2">
    <name>pBs5S5a</name>
</geneLocation>
<keyword evidence="2" id="KW-1185">Reference proteome</keyword>
<dbReference type="EMBL" id="CP147713">
    <property type="protein sequence ID" value="WXC84756.1"/>
    <property type="molecule type" value="Genomic_DNA"/>
</dbReference>
<reference evidence="1" key="1">
    <citation type="journal article" date="2021" name="Int. J. Syst. Evol. Microbiol.">
        <title>Bradyrhizobium septentrionale sp. nov. (sv. septentrionale) and Bradyrhizobium quebecense sp. nov. (sv. septentrionale) associated with legumes native to Canada possess rearranged symbiosis genes and numerous insertion sequences.</title>
        <authorList>
            <person name="Bromfield E.S.P."/>
            <person name="Cloutier S."/>
        </authorList>
    </citation>
    <scope>NUCLEOTIDE SEQUENCE</scope>
    <source>
        <strain evidence="1">5S5</strain>
    </source>
</reference>
<organism evidence="1 2">
    <name type="scientific">Bradyrhizobium septentrionale</name>
    <dbReference type="NCBI Taxonomy" id="1404411"/>
    <lineage>
        <taxon>Bacteria</taxon>
        <taxon>Pseudomonadati</taxon>
        <taxon>Pseudomonadota</taxon>
        <taxon>Alphaproteobacteria</taxon>
        <taxon>Hyphomicrobiales</taxon>
        <taxon>Nitrobacteraceae</taxon>
        <taxon>Bradyrhizobium</taxon>
    </lineage>
</organism>
<evidence type="ECO:0000313" key="1">
    <source>
        <dbReference type="EMBL" id="WXC84756.1"/>
    </source>
</evidence>
<dbReference type="Gene3D" id="2.40.50.90">
    <property type="match status" value="1"/>
</dbReference>
<dbReference type="Proteomes" id="UP001432046">
    <property type="component" value="Plasmid pBs5S5a"/>
</dbReference>
<accession>A0ABZ2PGF6</accession>
<dbReference type="InterPro" id="IPR035437">
    <property type="entry name" value="SNase_OB-fold_sf"/>
</dbReference>
<reference evidence="1" key="2">
    <citation type="submission" date="2024-03" db="EMBL/GenBank/DDBJ databases">
        <authorList>
            <person name="Bromfield E.S.P."/>
            <person name="Cloutier S."/>
        </authorList>
    </citation>
    <scope>NUCLEOTIDE SEQUENCE</scope>
    <source>
        <strain evidence="1">5S5</strain>
        <plasmid evidence="1">pBs5S5a</plasmid>
    </source>
</reference>
<dbReference type="RefSeq" id="WP_338835163.1">
    <property type="nucleotide sequence ID" value="NZ_CP147713.1"/>
</dbReference>
<gene>
    <name evidence="1" type="ORF">WDK88_45615</name>
</gene>
<evidence type="ECO:0000313" key="2">
    <source>
        <dbReference type="Proteomes" id="UP001432046"/>
    </source>
</evidence>